<sequence>MTSANEEFAGAKLALFLGQDLLVIQRDDKPDIPYPGHWDLPGGGREGDESPQVCALRETYEEVGLVLPPELLNWSRVYRRPHGRVWFFAAHLPASAAGQIRFGNEGQGWALMAPEAYCEHPLAVPHFAARLRDYLTERRSLQGRKERSPASMRGEGDGSQEEKPVWGVSQD</sequence>
<reference evidence="5 6" key="1">
    <citation type="submission" date="2021-06" db="EMBL/GenBank/DDBJ databases">
        <title>50 bacteria genomes isolated from Dapeng, Shenzhen, China.</title>
        <authorList>
            <person name="Zheng W."/>
            <person name="Yu S."/>
            <person name="Huang Y."/>
        </authorList>
    </citation>
    <scope>NUCLEOTIDE SEQUENCE [LARGE SCALE GENOMIC DNA]</scope>
    <source>
        <strain evidence="5 6">DP1N14-2</strain>
    </source>
</reference>
<gene>
    <name evidence="5" type="ORF">KUV26_10970</name>
</gene>
<dbReference type="InterPro" id="IPR020084">
    <property type="entry name" value="NUDIX_hydrolase_CS"/>
</dbReference>
<feature type="compositionally biased region" description="Basic and acidic residues" evidence="3">
    <location>
        <begin position="138"/>
        <end position="164"/>
    </location>
</feature>
<protein>
    <submittedName>
        <fullName evidence="5">NUDIX hydrolase</fullName>
    </submittedName>
</protein>
<accession>A0ABS7NGX2</accession>
<dbReference type="GO" id="GO:0016787">
    <property type="term" value="F:hydrolase activity"/>
    <property type="evidence" value="ECO:0007669"/>
    <property type="project" value="UniProtKB-KW"/>
</dbReference>
<evidence type="ECO:0000256" key="3">
    <source>
        <dbReference type="SAM" id="MobiDB-lite"/>
    </source>
</evidence>
<dbReference type="Gene3D" id="3.90.79.10">
    <property type="entry name" value="Nucleoside Triphosphate Pyrophosphohydrolase"/>
    <property type="match status" value="1"/>
</dbReference>
<feature type="region of interest" description="Disordered" evidence="3">
    <location>
        <begin position="138"/>
        <end position="171"/>
    </location>
</feature>
<dbReference type="Pfam" id="PF00293">
    <property type="entry name" value="NUDIX"/>
    <property type="match status" value="1"/>
</dbReference>
<dbReference type="CDD" id="cd04682">
    <property type="entry name" value="NUDIX_Hydrolase"/>
    <property type="match status" value="1"/>
</dbReference>
<dbReference type="InterPro" id="IPR000086">
    <property type="entry name" value="NUDIX_hydrolase_dom"/>
</dbReference>
<dbReference type="PANTHER" id="PTHR43736:SF1">
    <property type="entry name" value="DIHYDRONEOPTERIN TRIPHOSPHATE DIPHOSPHATASE"/>
    <property type="match status" value="1"/>
</dbReference>
<evidence type="ECO:0000313" key="5">
    <source>
        <dbReference type="EMBL" id="MBY6139959.1"/>
    </source>
</evidence>
<dbReference type="SUPFAM" id="SSF55811">
    <property type="entry name" value="Nudix"/>
    <property type="match status" value="1"/>
</dbReference>
<dbReference type="InterPro" id="IPR015797">
    <property type="entry name" value="NUDIX_hydrolase-like_dom_sf"/>
</dbReference>
<keyword evidence="2 5" id="KW-0378">Hydrolase</keyword>
<organism evidence="5 6">
    <name type="scientific">Leisingera daeponensis</name>
    <dbReference type="NCBI Taxonomy" id="405746"/>
    <lineage>
        <taxon>Bacteria</taxon>
        <taxon>Pseudomonadati</taxon>
        <taxon>Pseudomonadota</taxon>
        <taxon>Alphaproteobacteria</taxon>
        <taxon>Rhodobacterales</taxon>
        <taxon>Roseobacteraceae</taxon>
        <taxon>Leisingera</taxon>
    </lineage>
</organism>
<evidence type="ECO:0000256" key="2">
    <source>
        <dbReference type="ARBA" id="ARBA00022801"/>
    </source>
</evidence>
<feature type="domain" description="Nudix hydrolase" evidence="4">
    <location>
        <begin position="6"/>
        <end position="135"/>
    </location>
</feature>
<comment type="cofactor">
    <cofactor evidence="1">
        <name>Mg(2+)</name>
        <dbReference type="ChEBI" id="CHEBI:18420"/>
    </cofactor>
</comment>
<name>A0ABS7NGX2_9RHOB</name>
<comment type="caution">
    <text evidence="5">The sequence shown here is derived from an EMBL/GenBank/DDBJ whole genome shotgun (WGS) entry which is preliminary data.</text>
</comment>
<dbReference type="PANTHER" id="PTHR43736">
    <property type="entry name" value="ADP-RIBOSE PYROPHOSPHATASE"/>
    <property type="match status" value="1"/>
</dbReference>
<dbReference type="EMBL" id="JAHVJA010000004">
    <property type="protein sequence ID" value="MBY6139959.1"/>
    <property type="molecule type" value="Genomic_DNA"/>
</dbReference>
<proteinExistence type="predicted"/>
<dbReference type="Proteomes" id="UP000766629">
    <property type="component" value="Unassembled WGS sequence"/>
</dbReference>
<evidence type="ECO:0000259" key="4">
    <source>
        <dbReference type="PROSITE" id="PS51462"/>
    </source>
</evidence>
<dbReference type="PROSITE" id="PS00893">
    <property type="entry name" value="NUDIX_BOX"/>
    <property type="match status" value="1"/>
</dbReference>
<keyword evidence="6" id="KW-1185">Reference proteome</keyword>
<evidence type="ECO:0000313" key="6">
    <source>
        <dbReference type="Proteomes" id="UP000766629"/>
    </source>
</evidence>
<dbReference type="PROSITE" id="PS51462">
    <property type="entry name" value="NUDIX"/>
    <property type="match status" value="1"/>
</dbReference>
<evidence type="ECO:0000256" key="1">
    <source>
        <dbReference type="ARBA" id="ARBA00001946"/>
    </source>
</evidence>